<evidence type="ECO:0000313" key="2">
    <source>
        <dbReference type="Proteomes" id="UP000625711"/>
    </source>
</evidence>
<keyword evidence="2" id="KW-1185">Reference proteome</keyword>
<accession>A0A834I9V7</accession>
<protein>
    <submittedName>
        <fullName evidence="1">Uncharacterized protein</fullName>
    </submittedName>
</protein>
<comment type="caution">
    <text evidence="1">The sequence shown here is derived from an EMBL/GenBank/DDBJ whole genome shotgun (WGS) entry which is preliminary data.</text>
</comment>
<name>A0A834I9V7_RHYFE</name>
<dbReference type="Proteomes" id="UP000625711">
    <property type="component" value="Unassembled WGS sequence"/>
</dbReference>
<sequence length="147" mass="17071">VHNIDIQNLEHLKDHWQYVYDDPQSKFLVFSAYYDDRKEERLVRVIAAGKTKKPQKVLCRLYYHDSNKTIQSRLVEGSHVLIQENWNLPYSARYVLCPIHEEQIPHAVGILSDVGNSLNILKVTTNIVRNASWNVYQLPTAVEDIAV</sequence>
<reference evidence="1" key="1">
    <citation type="submission" date="2020-08" db="EMBL/GenBank/DDBJ databases">
        <title>Genome sequencing and assembly of the red palm weevil Rhynchophorus ferrugineus.</title>
        <authorList>
            <person name="Dias G.B."/>
            <person name="Bergman C.M."/>
            <person name="Manee M."/>
        </authorList>
    </citation>
    <scope>NUCLEOTIDE SEQUENCE</scope>
    <source>
        <strain evidence="1">AA-2017</strain>
        <tissue evidence="1">Whole larva</tissue>
    </source>
</reference>
<evidence type="ECO:0000313" key="1">
    <source>
        <dbReference type="EMBL" id="KAF7277217.1"/>
    </source>
</evidence>
<dbReference type="EMBL" id="JAACXV010003449">
    <property type="protein sequence ID" value="KAF7277217.1"/>
    <property type="molecule type" value="Genomic_DNA"/>
</dbReference>
<organism evidence="1 2">
    <name type="scientific">Rhynchophorus ferrugineus</name>
    <name type="common">Red palm weevil</name>
    <name type="synonym">Curculio ferrugineus</name>
    <dbReference type="NCBI Taxonomy" id="354439"/>
    <lineage>
        <taxon>Eukaryota</taxon>
        <taxon>Metazoa</taxon>
        <taxon>Ecdysozoa</taxon>
        <taxon>Arthropoda</taxon>
        <taxon>Hexapoda</taxon>
        <taxon>Insecta</taxon>
        <taxon>Pterygota</taxon>
        <taxon>Neoptera</taxon>
        <taxon>Endopterygota</taxon>
        <taxon>Coleoptera</taxon>
        <taxon>Polyphaga</taxon>
        <taxon>Cucujiformia</taxon>
        <taxon>Curculionidae</taxon>
        <taxon>Dryophthorinae</taxon>
        <taxon>Rhynchophorus</taxon>
    </lineage>
</organism>
<gene>
    <name evidence="1" type="ORF">GWI33_009164</name>
</gene>
<feature type="non-terminal residue" evidence="1">
    <location>
        <position position="147"/>
    </location>
</feature>
<dbReference type="OrthoDB" id="6753341at2759"/>
<proteinExistence type="predicted"/>
<dbReference type="AlphaFoldDB" id="A0A834I9V7"/>